<reference evidence="2 3" key="1">
    <citation type="submission" date="2020-06" db="EMBL/GenBank/DDBJ databases">
        <title>Description of novel acetic acid bacteria.</title>
        <authorList>
            <person name="Sombolestani A."/>
        </authorList>
    </citation>
    <scope>NUCLEOTIDE SEQUENCE [LARGE SCALE GENOMIC DNA]</scope>
    <source>
        <strain evidence="2 3">LMG 27010</strain>
    </source>
</reference>
<evidence type="ECO:0000259" key="1">
    <source>
        <dbReference type="Pfam" id="PF13462"/>
    </source>
</evidence>
<dbReference type="Proteomes" id="UP000585665">
    <property type="component" value="Unassembled WGS sequence"/>
</dbReference>
<evidence type="ECO:0000313" key="2">
    <source>
        <dbReference type="EMBL" id="NVN41188.1"/>
    </source>
</evidence>
<name>A0A850PB63_9PROT</name>
<proteinExistence type="predicted"/>
<organism evidence="2 3">
    <name type="scientific">Ameyamaea chiangmaiensis</name>
    <dbReference type="NCBI Taxonomy" id="442969"/>
    <lineage>
        <taxon>Bacteria</taxon>
        <taxon>Pseudomonadati</taxon>
        <taxon>Pseudomonadota</taxon>
        <taxon>Alphaproteobacteria</taxon>
        <taxon>Acetobacterales</taxon>
        <taxon>Acetobacteraceae</taxon>
        <taxon>Ameyamaea</taxon>
    </lineage>
</organism>
<dbReference type="InterPro" id="IPR036249">
    <property type="entry name" value="Thioredoxin-like_sf"/>
</dbReference>
<protein>
    <submittedName>
        <fullName evidence="2">Thioredoxin domain-containing protein</fullName>
    </submittedName>
</protein>
<dbReference type="AlphaFoldDB" id="A0A850PB63"/>
<dbReference type="SUPFAM" id="SSF52833">
    <property type="entry name" value="Thioredoxin-like"/>
    <property type="match status" value="1"/>
</dbReference>
<dbReference type="InterPro" id="IPR006311">
    <property type="entry name" value="TAT_signal"/>
</dbReference>
<dbReference type="Gene3D" id="3.40.30.10">
    <property type="entry name" value="Glutaredoxin"/>
    <property type="match status" value="1"/>
</dbReference>
<keyword evidence="3" id="KW-1185">Reference proteome</keyword>
<gene>
    <name evidence="2" type="ORF">HUK82_11540</name>
</gene>
<dbReference type="Pfam" id="PF13462">
    <property type="entry name" value="Thioredoxin_4"/>
    <property type="match status" value="1"/>
</dbReference>
<dbReference type="RefSeq" id="WP_176614100.1">
    <property type="nucleotide sequence ID" value="NZ_JABXXR010000099.1"/>
</dbReference>
<feature type="domain" description="Thioredoxin-like fold" evidence="1">
    <location>
        <begin position="40"/>
        <end position="206"/>
    </location>
</feature>
<comment type="caution">
    <text evidence="2">The sequence shown here is derived from an EMBL/GenBank/DDBJ whole genome shotgun (WGS) entry which is preliminary data.</text>
</comment>
<dbReference type="EMBL" id="JABXXR010000099">
    <property type="protein sequence ID" value="NVN41188.1"/>
    <property type="molecule type" value="Genomic_DNA"/>
</dbReference>
<dbReference type="InterPro" id="IPR012336">
    <property type="entry name" value="Thioredoxin-like_fold"/>
</dbReference>
<accession>A0A850PB63</accession>
<sequence length="209" mass="23099">MPQTRRSILAGAPAIALGMAGLVTPGVMRRALAADPRMSERALGNPNAKVRVEEWYSMTCTHCARFAADVFPKVREKLIDTGRIYYVFCDYPLDRVALMATMVARSLPVERYEPFVLSLLSSQDRWAYNQDVDPQAQLQKMAALAGMSADQFTATINDEALRQAIMAEEDSATARYKIDSTPTFRFNAIQVSGEISFDTFSANVDKAAA</sequence>
<evidence type="ECO:0000313" key="3">
    <source>
        <dbReference type="Proteomes" id="UP000585665"/>
    </source>
</evidence>
<dbReference type="PROSITE" id="PS51318">
    <property type="entry name" value="TAT"/>
    <property type="match status" value="1"/>
</dbReference>